<keyword evidence="9" id="KW-1185">Reference proteome</keyword>
<reference evidence="6" key="2">
    <citation type="submission" date="2022-11" db="EMBL/GenBank/DDBJ databases">
        <title>Prophages regulate Shewanella fidelis motility and biofilm formation: implications for gut colonization dynamics in Ciona robusta.</title>
        <authorList>
            <person name="Natarajan O."/>
            <person name="Gibboney S.L."/>
            <person name="Young M.N."/>
            <person name="Lim S.J."/>
            <person name="Pluta N."/>
            <person name="Atkinson C.G.F."/>
            <person name="Leigh B.A."/>
            <person name="Liberti A."/>
            <person name="Kees E."/>
            <person name="Breitbart M."/>
            <person name="Gralnick J."/>
            <person name="Dishaw L.J."/>
        </authorList>
    </citation>
    <scope>NUCLEOTIDE SEQUENCE</scope>
    <source>
        <strain evidence="6">3313</strain>
    </source>
</reference>
<protein>
    <submittedName>
        <fullName evidence="6">AarF/ABC1/UbiB kinase family protein</fullName>
    </submittedName>
</protein>
<evidence type="ECO:0000313" key="8">
    <source>
        <dbReference type="Proteomes" id="UP001259340"/>
    </source>
</evidence>
<proteinExistence type="inferred from homology"/>
<dbReference type="GO" id="GO:0006744">
    <property type="term" value="P:ubiquinone biosynthetic process"/>
    <property type="evidence" value="ECO:0007669"/>
    <property type="project" value="TreeGrafter"/>
</dbReference>
<evidence type="ECO:0000259" key="5">
    <source>
        <dbReference type="Pfam" id="PF03109"/>
    </source>
</evidence>
<comment type="caution">
    <text evidence="6">The sequence shown here is derived from an EMBL/GenBank/DDBJ whole genome shotgun (WGS) entry which is preliminary data.</text>
</comment>
<keyword evidence="3" id="KW-0547">Nucleotide-binding</keyword>
<dbReference type="InterPro" id="IPR004147">
    <property type="entry name" value="ABC1_dom"/>
</dbReference>
<dbReference type="EMBL" id="JAPMLE010000001">
    <property type="protein sequence ID" value="MDR8523021.1"/>
    <property type="molecule type" value="Genomic_DNA"/>
</dbReference>
<dbReference type="InterPro" id="IPR034646">
    <property type="entry name" value="ADCK3_dom"/>
</dbReference>
<evidence type="ECO:0000313" key="7">
    <source>
        <dbReference type="EMBL" id="MDW4824162.1"/>
    </source>
</evidence>
<accession>A0AAW8NK32</accession>
<dbReference type="EMBL" id="JAPMLD010000003">
    <property type="protein sequence ID" value="MDW4824162.1"/>
    <property type="molecule type" value="Genomic_DNA"/>
</dbReference>
<evidence type="ECO:0000256" key="3">
    <source>
        <dbReference type="ARBA" id="ARBA00022741"/>
    </source>
</evidence>
<evidence type="ECO:0000256" key="4">
    <source>
        <dbReference type="ARBA" id="ARBA00022840"/>
    </source>
</evidence>
<dbReference type="AlphaFoldDB" id="A0AAW8NK32"/>
<dbReference type="CDD" id="cd13970">
    <property type="entry name" value="ABC1_ADCK3"/>
    <property type="match status" value="1"/>
</dbReference>
<sequence length="450" mass="49796">MKSSQTAKVPASRLSRLSSLGGLASRVAGNVLFEGAKKLSQGQSPKLQELVLTPKNITQVAEKLSQMRGAAMKVGQMLSMDSGELMPKELSELLSKLRSEAKVMPHKQLIEILQRNWGADWLTPFAHFELRPFAAASIGQVHQATLADGKKLAVKIQYPGIRDSIDSDIDNVASLLRLSGLVPQNVQFDNLLNEAKKQLHSEADYQIELAMLNRYRALLNDDTDFTIPAPIANLCTSDILVMDYIDGTSIESVANEQQTIRDSVASQLLRLFFRELFEFGLMQTDPNFANFQYQSDKQKIVLLDFGATRKIPAHLSEQYLLLMCAAKDNDRAAMASAAEKIGFFRAAIDEQQKSLILDIFYQACEPLRAEQAYDFGASDLAQRIKAAGMAISSNADKWHTPPADAIFIHRKLAGMYLLASRLDAKIDVNAIFNVMRNKACPAETATEQAL</sequence>
<comment type="similarity">
    <text evidence="1">Belongs to the protein kinase superfamily. ADCK protein kinase family.</text>
</comment>
<dbReference type="Pfam" id="PF03109">
    <property type="entry name" value="ABC1"/>
    <property type="match status" value="1"/>
</dbReference>
<evidence type="ECO:0000256" key="2">
    <source>
        <dbReference type="ARBA" id="ARBA00022679"/>
    </source>
</evidence>
<keyword evidence="6" id="KW-0418">Kinase</keyword>
<dbReference type="PANTHER" id="PTHR43851">
    <property type="match status" value="1"/>
</dbReference>
<reference evidence="7 9" key="1">
    <citation type="journal article" date="2022" name="bioRxiv">
        <title>Prophages regulate Shewanella fidelis 3313 motility and biofilm formation: implications for gut colonization dynamics in Ciona robusta.</title>
        <authorList>
            <person name="Natarajan O."/>
            <person name="Gibboney S.L."/>
            <person name="Young M.N."/>
            <person name="Lim S.J."/>
            <person name="Pluta N."/>
            <person name="Atkinson C.G."/>
            <person name="Leigh B.A."/>
            <person name="Liberti A."/>
            <person name="Kees E.D."/>
            <person name="Breitbart M."/>
            <person name="Gralnick J.A."/>
            <person name="Dishaw L.J."/>
        </authorList>
    </citation>
    <scope>NUCLEOTIDE SEQUENCE [LARGE SCALE GENOMIC DNA]</scope>
    <source>
        <strain evidence="7 9">JG4066</strain>
    </source>
</reference>
<gene>
    <name evidence="6" type="ORF">OS133_04895</name>
    <name evidence="7" type="ORF">OS134_08855</name>
</gene>
<dbReference type="InterPro" id="IPR011009">
    <property type="entry name" value="Kinase-like_dom_sf"/>
</dbReference>
<evidence type="ECO:0000256" key="1">
    <source>
        <dbReference type="ARBA" id="ARBA00009670"/>
    </source>
</evidence>
<feature type="domain" description="ABC1 atypical kinase-like" evidence="5">
    <location>
        <begin position="96"/>
        <end position="336"/>
    </location>
</feature>
<organism evidence="6 8">
    <name type="scientific">Shewanella fidelis</name>
    <dbReference type="NCBI Taxonomy" id="173509"/>
    <lineage>
        <taxon>Bacteria</taxon>
        <taxon>Pseudomonadati</taxon>
        <taxon>Pseudomonadota</taxon>
        <taxon>Gammaproteobacteria</taxon>
        <taxon>Alteromonadales</taxon>
        <taxon>Shewanellaceae</taxon>
        <taxon>Shewanella</taxon>
    </lineage>
</organism>
<dbReference type="GO" id="GO:0005524">
    <property type="term" value="F:ATP binding"/>
    <property type="evidence" value="ECO:0007669"/>
    <property type="project" value="UniProtKB-KW"/>
</dbReference>
<name>A0AAW8NK32_9GAMM</name>
<dbReference type="RefSeq" id="WP_310654160.1">
    <property type="nucleotide sequence ID" value="NZ_JAPMLA010000003.1"/>
</dbReference>
<dbReference type="InterPro" id="IPR051409">
    <property type="entry name" value="Atypical_kinase_ADCK"/>
</dbReference>
<dbReference type="PANTHER" id="PTHR43851:SF3">
    <property type="entry name" value="COENZYME Q8"/>
    <property type="match status" value="1"/>
</dbReference>
<dbReference type="Proteomes" id="UP001271263">
    <property type="component" value="Unassembled WGS sequence"/>
</dbReference>
<keyword evidence="2" id="KW-0808">Transferase</keyword>
<dbReference type="SUPFAM" id="SSF56112">
    <property type="entry name" value="Protein kinase-like (PK-like)"/>
    <property type="match status" value="1"/>
</dbReference>
<keyword evidence="4" id="KW-0067">ATP-binding</keyword>
<evidence type="ECO:0000313" key="9">
    <source>
        <dbReference type="Proteomes" id="UP001271263"/>
    </source>
</evidence>
<dbReference type="GO" id="GO:0016301">
    <property type="term" value="F:kinase activity"/>
    <property type="evidence" value="ECO:0007669"/>
    <property type="project" value="UniProtKB-KW"/>
</dbReference>
<evidence type="ECO:0000313" key="6">
    <source>
        <dbReference type="EMBL" id="MDR8523021.1"/>
    </source>
</evidence>
<dbReference type="Proteomes" id="UP001259340">
    <property type="component" value="Unassembled WGS sequence"/>
</dbReference>